<dbReference type="PANTHER" id="PTHR43129">
    <property type="entry name" value="FOSMIDOMYCIN RESISTANCE PROTEIN"/>
    <property type="match status" value="1"/>
</dbReference>
<evidence type="ECO:0000256" key="3">
    <source>
        <dbReference type="ARBA" id="ARBA00022989"/>
    </source>
</evidence>
<protein>
    <submittedName>
        <fullName evidence="7">MFS transporter</fullName>
    </submittedName>
</protein>
<accession>A0ABW9QU06</accession>
<dbReference type="Proteomes" id="UP000437736">
    <property type="component" value="Unassembled WGS sequence"/>
</dbReference>
<evidence type="ECO:0000313" key="8">
    <source>
        <dbReference type="Proteomes" id="UP000437736"/>
    </source>
</evidence>
<feature type="non-terminal residue" evidence="7">
    <location>
        <position position="1"/>
    </location>
</feature>
<evidence type="ECO:0000256" key="1">
    <source>
        <dbReference type="ARBA" id="ARBA00004651"/>
    </source>
</evidence>
<gene>
    <name evidence="7" type="ORF">GHK86_10680</name>
</gene>
<sequence length="345" mass="34481">GLLQGAAGILGRARARVVLGAQNAGLAAASLLGALAPGFGLFAAARVLGALVSWPQHPVGSAYLSDRFPRRRATVLSWHTAGGSIGTVTVPLVVTAVIAVAGWRWALVALTGALALGALLVVAALPSEHHTDADVATAGERPSLRALLRTPGVGVALAASTIAAGGRGLGTLSTYVPADLRSGLRLPALTVGAVFTVVMAASVAGPVVGGSLADRFGRKRTLVVTYYAAAAAVCAFGFAGPNLAALVPLGLLMGFLAYAESPLLQALFSDLVGPGRSRSAFGTFFAVAYGVGALWTALLGWIITVAGFPAAFCTMAASFVVAGSVIALGLRAPRAGGVTLEAPVR</sequence>
<keyword evidence="2 5" id="KW-0812">Transmembrane</keyword>
<dbReference type="Pfam" id="PF07690">
    <property type="entry name" value="MFS_1"/>
    <property type="match status" value="1"/>
</dbReference>
<organism evidence="7 8">
    <name type="scientific">Acidiferrimicrobium australe</name>
    <dbReference type="NCBI Taxonomy" id="2664430"/>
    <lineage>
        <taxon>Bacteria</taxon>
        <taxon>Bacillati</taxon>
        <taxon>Actinomycetota</taxon>
        <taxon>Acidimicrobiia</taxon>
        <taxon>Acidimicrobiales</taxon>
        <taxon>Acidimicrobiaceae</taxon>
        <taxon>Acidiferrimicrobium</taxon>
    </lineage>
</organism>
<proteinExistence type="predicted"/>
<name>A0ABW9QU06_9ACTN</name>
<dbReference type="PANTHER" id="PTHR43129:SF1">
    <property type="entry name" value="FOSMIDOMYCIN RESISTANCE PROTEIN"/>
    <property type="match status" value="1"/>
</dbReference>
<dbReference type="InterPro" id="IPR036259">
    <property type="entry name" value="MFS_trans_sf"/>
</dbReference>
<feature type="domain" description="Major facilitator superfamily (MFS) profile" evidence="6">
    <location>
        <begin position="1"/>
        <end position="334"/>
    </location>
</feature>
<evidence type="ECO:0000256" key="4">
    <source>
        <dbReference type="ARBA" id="ARBA00023136"/>
    </source>
</evidence>
<comment type="caution">
    <text evidence="7">The sequence shown here is derived from an EMBL/GenBank/DDBJ whole genome shotgun (WGS) entry which is preliminary data.</text>
</comment>
<keyword evidence="4 5" id="KW-0472">Membrane</keyword>
<dbReference type="PROSITE" id="PS50850">
    <property type="entry name" value="MFS"/>
    <property type="match status" value="1"/>
</dbReference>
<feature type="transmembrane region" description="Helical" evidence="5">
    <location>
        <begin position="75"/>
        <end position="99"/>
    </location>
</feature>
<keyword evidence="3 5" id="KW-1133">Transmembrane helix</keyword>
<evidence type="ECO:0000313" key="7">
    <source>
        <dbReference type="EMBL" id="MST33183.1"/>
    </source>
</evidence>
<dbReference type="InterPro" id="IPR011701">
    <property type="entry name" value="MFS"/>
</dbReference>
<reference evidence="7 8" key="1">
    <citation type="submission" date="2019-11" db="EMBL/GenBank/DDBJ databases">
        <title>Acidiferrimicrobium australis gen. nov., sp. nov., an acidophilic and obligately heterotrophic, member of the Actinobacteria that catalyses dissimilatory oxido- reduction of iron isolated from metal-rich acidic water in Chile.</title>
        <authorList>
            <person name="Gonzalez D."/>
            <person name="Huber K."/>
            <person name="Hedrich S."/>
            <person name="Rojas-Villalobos C."/>
            <person name="Quatrini R."/>
            <person name="Dinamarca M.A."/>
            <person name="Schwarz A."/>
            <person name="Canales C."/>
            <person name="Nancucheo I."/>
        </authorList>
    </citation>
    <scope>NUCLEOTIDE SEQUENCE [LARGE SCALE GENOMIC DNA]</scope>
    <source>
        <strain evidence="7 8">USS-CCA1</strain>
    </source>
</reference>
<feature type="transmembrane region" description="Helical" evidence="5">
    <location>
        <begin position="280"/>
        <end position="303"/>
    </location>
</feature>
<evidence type="ECO:0000259" key="6">
    <source>
        <dbReference type="PROSITE" id="PS50850"/>
    </source>
</evidence>
<dbReference type="SUPFAM" id="SSF103473">
    <property type="entry name" value="MFS general substrate transporter"/>
    <property type="match status" value="1"/>
</dbReference>
<feature type="transmembrane region" description="Helical" evidence="5">
    <location>
        <begin position="309"/>
        <end position="330"/>
    </location>
</feature>
<dbReference type="InterPro" id="IPR020846">
    <property type="entry name" value="MFS_dom"/>
</dbReference>
<dbReference type="Gene3D" id="1.20.1250.20">
    <property type="entry name" value="MFS general substrate transporter like domains"/>
    <property type="match status" value="2"/>
</dbReference>
<keyword evidence="8" id="KW-1185">Reference proteome</keyword>
<feature type="transmembrane region" description="Helical" evidence="5">
    <location>
        <begin position="146"/>
        <end position="166"/>
    </location>
</feature>
<feature type="transmembrane region" description="Helical" evidence="5">
    <location>
        <begin position="31"/>
        <end position="54"/>
    </location>
</feature>
<feature type="transmembrane region" description="Helical" evidence="5">
    <location>
        <begin position="105"/>
        <end position="125"/>
    </location>
</feature>
<evidence type="ECO:0000256" key="2">
    <source>
        <dbReference type="ARBA" id="ARBA00022692"/>
    </source>
</evidence>
<feature type="transmembrane region" description="Helical" evidence="5">
    <location>
        <begin position="245"/>
        <end position="268"/>
    </location>
</feature>
<comment type="subcellular location">
    <subcellularLocation>
        <location evidence="1">Cell membrane</location>
        <topology evidence="1">Multi-pass membrane protein</topology>
    </subcellularLocation>
</comment>
<feature type="transmembrane region" description="Helical" evidence="5">
    <location>
        <begin position="186"/>
        <end position="209"/>
    </location>
</feature>
<dbReference type="EMBL" id="WJHE01000509">
    <property type="protein sequence ID" value="MST33183.1"/>
    <property type="molecule type" value="Genomic_DNA"/>
</dbReference>
<feature type="transmembrane region" description="Helical" evidence="5">
    <location>
        <begin position="221"/>
        <end position="239"/>
    </location>
</feature>
<evidence type="ECO:0000256" key="5">
    <source>
        <dbReference type="SAM" id="Phobius"/>
    </source>
</evidence>